<dbReference type="AlphaFoldDB" id="A0A859DNG8"/>
<dbReference type="Gene3D" id="2.40.10.340">
    <property type="entry name" value="Rod shape-determining protein MreC, domain 1"/>
    <property type="match status" value="1"/>
</dbReference>
<dbReference type="Gene3D" id="2.40.10.350">
    <property type="entry name" value="Rod shape-determining protein MreC, domain 2"/>
    <property type="match status" value="1"/>
</dbReference>
<dbReference type="PIRSF" id="PIRSF038471">
    <property type="entry name" value="MreC"/>
    <property type="match status" value="1"/>
</dbReference>
<evidence type="ECO:0000256" key="1">
    <source>
        <dbReference type="ARBA" id="ARBA00009369"/>
    </source>
</evidence>
<evidence type="ECO:0000313" key="10">
    <source>
        <dbReference type="Proteomes" id="UP000501316"/>
    </source>
</evidence>
<evidence type="ECO:0000256" key="6">
    <source>
        <dbReference type="SAM" id="Coils"/>
    </source>
</evidence>
<feature type="domain" description="Rod shape-determining protein MreC beta-barrel core" evidence="7">
    <location>
        <begin position="122"/>
        <end position="277"/>
    </location>
</feature>
<keyword evidence="11" id="KW-1185">Reference proteome</keyword>
<dbReference type="InterPro" id="IPR055342">
    <property type="entry name" value="MreC_beta-barrel_core"/>
</dbReference>
<dbReference type="Proteomes" id="UP000501316">
    <property type="component" value="Chromosome"/>
</dbReference>
<organism evidence="8 10">
    <name type="scientific">Caproicibacterium lactatifermentans</name>
    <dbReference type="NCBI Taxonomy" id="2666138"/>
    <lineage>
        <taxon>Bacteria</taxon>
        <taxon>Bacillati</taxon>
        <taxon>Bacillota</taxon>
        <taxon>Clostridia</taxon>
        <taxon>Eubacteriales</taxon>
        <taxon>Oscillospiraceae</taxon>
        <taxon>Caproicibacterium</taxon>
    </lineage>
</organism>
<accession>A0A859DNG8</accession>
<dbReference type="EMBL" id="CP046161">
    <property type="protein sequence ID" value="QKO30340.1"/>
    <property type="molecule type" value="Genomic_DNA"/>
</dbReference>
<keyword evidence="3 5" id="KW-0133">Cell shape</keyword>
<evidence type="ECO:0000256" key="2">
    <source>
        <dbReference type="ARBA" id="ARBA00013855"/>
    </source>
</evidence>
<evidence type="ECO:0000313" key="9">
    <source>
        <dbReference type="EMBL" id="QKO30340.1"/>
    </source>
</evidence>
<dbReference type="InterPro" id="IPR007221">
    <property type="entry name" value="MreC"/>
</dbReference>
<dbReference type="InterPro" id="IPR042175">
    <property type="entry name" value="Cell/Rod_MreC_2"/>
</dbReference>
<proteinExistence type="inferred from homology"/>
<dbReference type="RefSeq" id="WP_086034866.1">
    <property type="nucleotide sequence ID" value="NZ_CP046051.1"/>
</dbReference>
<reference evidence="10 11" key="1">
    <citation type="submission" date="2019-11" db="EMBL/GenBank/DDBJ databases">
        <authorList>
            <person name="Ren C."/>
            <person name="Wang H."/>
            <person name="Xu Y."/>
        </authorList>
    </citation>
    <scope>NUCLEOTIDE SEQUENCE [LARGE SCALE GENOMIC DNA]</scope>
    <source>
        <strain evidence="11">JNU-WLY1368</strain>
        <strain evidence="8 10">LBM 19010</strain>
    </source>
</reference>
<reference evidence="9" key="3">
    <citation type="journal article" date="2022" name="Int. J. Syst. Evol. Microbiol.">
        <title>Caproicibacterium lactatifermentans sp. nov., isolated from pit clay used for the production of Chinese strong aroma-type liquor.</title>
        <authorList>
            <person name="Wang H."/>
            <person name="Gu Y."/>
            <person name="Zhao D."/>
            <person name="Qiao Z."/>
            <person name="Zheng J."/>
            <person name="Gao J."/>
            <person name="Ren C."/>
            <person name="Xu Y."/>
        </authorList>
    </citation>
    <scope>NUCLEOTIDE SEQUENCE</scope>
    <source>
        <strain evidence="9">JNU-WLY1368</strain>
    </source>
</reference>
<dbReference type="InterPro" id="IPR042177">
    <property type="entry name" value="Cell/Rod_1"/>
</dbReference>
<reference evidence="9" key="2">
    <citation type="journal article" date="2021" name="Appl. Environ. Microbiol.">
        <title>Adaptability of a Caproate-Producing Bacterium Contributes to Its Dominance in an Anaerobic Fermentation System.</title>
        <authorList>
            <person name="Wang H."/>
            <person name="Gu Y."/>
            <person name="Zhou W."/>
            <person name="Zhao D."/>
            <person name="Qiao Z."/>
            <person name="Zheng J."/>
            <person name="Gao J."/>
            <person name="Chen X."/>
            <person name="Ren C."/>
            <person name="Xu Y."/>
        </authorList>
    </citation>
    <scope>NUCLEOTIDE SEQUENCE</scope>
    <source>
        <strain evidence="9">JNU-WLY1368</strain>
    </source>
</reference>
<comment type="function">
    <text evidence="5">Involved in formation and maintenance of cell shape.</text>
</comment>
<keyword evidence="6" id="KW-0175">Coiled coil</keyword>
<name>A0A859DNG8_9FIRM</name>
<dbReference type="EMBL" id="CP046051">
    <property type="protein sequence ID" value="QKN23054.1"/>
    <property type="molecule type" value="Genomic_DNA"/>
</dbReference>
<dbReference type="GO" id="GO:0005886">
    <property type="term" value="C:plasma membrane"/>
    <property type="evidence" value="ECO:0007669"/>
    <property type="project" value="TreeGrafter"/>
</dbReference>
<dbReference type="Proteomes" id="UP000509623">
    <property type="component" value="Chromosome"/>
</dbReference>
<dbReference type="GO" id="GO:0008360">
    <property type="term" value="P:regulation of cell shape"/>
    <property type="evidence" value="ECO:0007669"/>
    <property type="project" value="UniProtKB-KW"/>
</dbReference>
<dbReference type="KEGG" id="clf:GJQ69_00280"/>
<protein>
    <recommendedName>
        <fullName evidence="2 5">Cell shape-determining protein MreC</fullName>
    </recommendedName>
    <alternativeName>
        <fullName evidence="4 5">Cell shape protein MreC</fullName>
    </alternativeName>
</protein>
<evidence type="ECO:0000256" key="4">
    <source>
        <dbReference type="ARBA" id="ARBA00032089"/>
    </source>
</evidence>
<evidence type="ECO:0000259" key="7">
    <source>
        <dbReference type="Pfam" id="PF04085"/>
    </source>
</evidence>
<evidence type="ECO:0000256" key="3">
    <source>
        <dbReference type="ARBA" id="ARBA00022960"/>
    </source>
</evidence>
<comment type="similarity">
    <text evidence="1 5">Belongs to the MreC family.</text>
</comment>
<evidence type="ECO:0000256" key="5">
    <source>
        <dbReference type="PIRNR" id="PIRNR038471"/>
    </source>
</evidence>
<sequence length="304" mass="32138">MNRFFQSNQFRGLIVVLFLLSSLTLYTSTAGPGALGDLLNSAAMPMQKVLSTATGKAATGAETITKSKEELLAENKSLQQQVNTLNQKLTNYYTALQQNEQYKQFLGIKNQHKDYQLLSATIIARDPNSVSGSFTIDQGSTSGITKDCPVITSAGVVGWISEVSPLSAKVTTIFDTSAQFGVRDTANRDTGVFANDLKLADKGLTKMEYLATGTTVKAGDQIVTSGLAVENGFGGKFPRGLPVGTVSAVKSSPYDVSLYAEIKPYVTPGKIRDVMVITDFAGKAEAAKAASSQSSSSSLSGASK</sequence>
<feature type="coiled-coil region" evidence="6">
    <location>
        <begin position="61"/>
        <end position="95"/>
    </location>
</feature>
<dbReference type="Pfam" id="PF04085">
    <property type="entry name" value="MreC"/>
    <property type="match status" value="1"/>
</dbReference>
<evidence type="ECO:0000313" key="11">
    <source>
        <dbReference type="Proteomes" id="UP000509623"/>
    </source>
</evidence>
<dbReference type="NCBIfam" id="TIGR00219">
    <property type="entry name" value="mreC"/>
    <property type="match status" value="1"/>
</dbReference>
<gene>
    <name evidence="8" type="primary">mreC</name>
    <name evidence="8" type="ORF">GJQ69_00280</name>
    <name evidence="9" type="ORF">GKP14_04500</name>
</gene>
<dbReference type="PANTHER" id="PTHR34138">
    <property type="entry name" value="CELL SHAPE-DETERMINING PROTEIN MREC"/>
    <property type="match status" value="1"/>
</dbReference>
<evidence type="ECO:0000313" key="8">
    <source>
        <dbReference type="EMBL" id="QKN23054.1"/>
    </source>
</evidence>
<dbReference type="PANTHER" id="PTHR34138:SF1">
    <property type="entry name" value="CELL SHAPE-DETERMINING PROTEIN MREC"/>
    <property type="match status" value="1"/>
</dbReference>